<comment type="catalytic activity">
    <reaction evidence="16">
        <text>2 L-arginine + 3 NADPH + 4 O2 + H(+) = 2 L-citrulline + 2 nitric oxide + 3 NADP(+) + 4 H2O</text>
        <dbReference type="Rhea" id="RHEA:19897"/>
        <dbReference type="ChEBI" id="CHEBI:15377"/>
        <dbReference type="ChEBI" id="CHEBI:15378"/>
        <dbReference type="ChEBI" id="CHEBI:15379"/>
        <dbReference type="ChEBI" id="CHEBI:16480"/>
        <dbReference type="ChEBI" id="CHEBI:32682"/>
        <dbReference type="ChEBI" id="CHEBI:57743"/>
        <dbReference type="ChEBI" id="CHEBI:57783"/>
        <dbReference type="ChEBI" id="CHEBI:58349"/>
        <dbReference type="EC" id="1.14.13.39"/>
    </reaction>
    <physiologicalReaction direction="left-to-right" evidence="16">
        <dbReference type="Rhea" id="RHEA:19898"/>
    </physiologicalReaction>
</comment>
<keyword evidence="12 17" id="KW-0521">NADP</keyword>
<dbReference type="SUPFAM" id="SSF52343">
    <property type="entry name" value="Ferredoxin reductase-like, C-terminal NADP-linked domain"/>
    <property type="match status" value="1"/>
</dbReference>
<dbReference type="FunFam" id="3.90.440.10:FF:000005">
    <property type="entry name" value="Nitric oxide synthase, inducible"/>
    <property type="match status" value="1"/>
</dbReference>
<dbReference type="GO" id="GO:0006809">
    <property type="term" value="P:nitric oxide biosynthetic process"/>
    <property type="evidence" value="ECO:0007669"/>
    <property type="project" value="InterPro"/>
</dbReference>
<evidence type="ECO:0000313" key="22">
    <source>
        <dbReference type="EMBL" id="TRZ14126.1"/>
    </source>
</evidence>
<dbReference type="Pfam" id="PF00175">
    <property type="entry name" value="NAD_binding_1"/>
    <property type="match status" value="1"/>
</dbReference>
<dbReference type="InterPro" id="IPR044944">
    <property type="entry name" value="NOS_dom_3"/>
</dbReference>
<organism evidence="22 23">
    <name type="scientific">Zosterops borbonicus</name>
    <dbReference type="NCBI Taxonomy" id="364589"/>
    <lineage>
        <taxon>Eukaryota</taxon>
        <taxon>Metazoa</taxon>
        <taxon>Chordata</taxon>
        <taxon>Craniata</taxon>
        <taxon>Vertebrata</taxon>
        <taxon>Euteleostomi</taxon>
        <taxon>Archelosauria</taxon>
        <taxon>Archosauria</taxon>
        <taxon>Dinosauria</taxon>
        <taxon>Saurischia</taxon>
        <taxon>Theropoda</taxon>
        <taxon>Coelurosauria</taxon>
        <taxon>Aves</taxon>
        <taxon>Neognathae</taxon>
        <taxon>Neoaves</taxon>
        <taxon>Telluraves</taxon>
        <taxon>Australaves</taxon>
        <taxon>Passeriformes</taxon>
        <taxon>Sylvioidea</taxon>
        <taxon>Zosteropidae</taxon>
        <taxon>Zosterops</taxon>
    </lineage>
</organism>
<dbReference type="InterPro" id="IPR008254">
    <property type="entry name" value="Flavodoxin/NO_synth"/>
</dbReference>
<dbReference type="GO" id="GO:0005829">
    <property type="term" value="C:cytosol"/>
    <property type="evidence" value="ECO:0007669"/>
    <property type="project" value="UniProtKB-SubCell"/>
</dbReference>
<dbReference type="PRINTS" id="PR00371">
    <property type="entry name" value="FPNCR"/>
</dbReference>
<feature type="compositionally biased region" description="Basic and acidic residues" evidence="19">
    <location>
        <begin position="18"/>
        <end position="53"/>
    </location>
</feature>
<evidence type="ECO:0000259" key="20">
    <source>
        <dbReference type="PROSITE" id="PS50902"/>
    </source>
</evidence>
<comment type="similarity">
    <text evidence="4 17">Belongs to the NOS family.</text>
</comment>
<proteinExistence type="inferred from homology"/>
<dbReference type="InterPro" id="IPR039261">
    <property type="entry name" value="FNR_nucleotide-bd"/>
</dbReference>
<evidence type="ECO:0000256" key="15">
    <source>
        <dbReference type="ARBA" id="ARBA00023004"/>
    </source>
</evidence>
<evidence type="ECO:0000256" key="12">
    <source>
        <dbReference type="ARBA" id="ARBA00022857"/>
    </source>
</evidence>
<dbReference type="InterPro" id="IPR036119">
    <property type="entry name" value="NOS_N_sf"/>
</dbReference>
<dbReference type="SUPFAM" id="SSF63380">
    <property type="entry name" value="Riboflavin synthase domain-like"/>
    <property type="match status" value="1"/>
</dbReference>
<dbReference type="CDD" id="cd00795">
    <property type="entry name" value="NOS_oxygenase_euk"/>
    <property type="match status" value="1"/>
</dbReference>
<evidence type="ECO:0000256" key="11">
    <source>
        <dbReference type="ARBA" id="ARBA00022833"/>
    </source>
</evidence>
<dbReference type="GO" id="GO:0020037">
    <property type="term" value="F:heme binding"/>
    <property type="evidence" value="ECO:0007669"/>
    <property type="project" value="InterPro"/>
</dbReference>
<keyword evidence="8 17" id="KW-0288">FMN</keyword>
<dbReference type="InterPro" id="IPR023173">
    <property type="entry name" value="NADPH_Cyt_P450_Rdtase_alpha"/>
</dbReference>
<dbReference type="PIRSF" id="PIRSF000333">
    <property type="entry name" value="NOS"/>
    <property type="match status" value="1"/>
</dbReference>
<evidence type="ECO:0000256" key="8">
    <source>
        <dbReference type="ARBA" id="ARBA00022643"/>
    </source>
</evidence>
<evidence type="ECO:0000256" key="3">
    <source>
        <dbReference type="ARBA" id="ARBA00004514"/>
    </source>
</evidence>
<dbReference type="Gene3D" id="3.90.340.10">
    <property type="entry name" value="Nitric Oxide Synthase, Chain A, domain 1"/>
    <property type="match status" value="1"/>
</dbReference>
<dbReference type="EC" id="1.14.13.39" evidence="17"/>
<dbReference type="GO" id="GO:0042742">
    <property type="term" value="P:defense response to bacterium"/>
    <property type="evidence" value="ECO:0007669"/>
    <property type="project" value="UniProtKB-ARBA"/>
</dbReference>
<dbReference type="GO" id="GO:0050661">
    <property type="term" value="F:NADP binding"/>
    <property type="evidence" value="ECO:0007669"/>
    <property type="project" value="InterPro"/>
</dbReference>
<feature type="domain" description="FAD-binding FR-type" evidence="21">
    <location>
        <begin position="733"/>
        <end position="973"/>
    </location>
</feature>
<dbReference type="GO" id="GO:0010181">
    <property type="term" value="F:FMN binding"/>
    <property type="evidence" value="ECO:0007669"/>
    <property type="project" value="InterPro"/>
</dbReference>
<dbReference type="FunFam" id="3.40.50.80:FF:000003">
    <property type="entry name" value="Nitric oxide synthase"/>
    <property type="match status" value="1"/>
</dbReference>
<dbReference type="Proteomes" id="UP000796761">
    <property type="component" value="Unassembled WGS sequence"/>
</dbReference>
<dbReference type="Pfam" id="PF00667">
    <property type="entry name" value="FAD_binding_1"/>
    <property type="match status" value="1"/>
</dbReference>
<dbReference type="Gene3D" id="3.40.50.80">
    <property type="entry name" value="Nucleotide-binding domain of ferredoxin-NADP reductase (FNR) module"/>
    <property type="match status" value="1"/>
</dbReference>
<dbReference type="PRINTS" id="PR00369">
    <property type="entry name" value="FLAVODOXIN"/>
</dbReference>
<keyword evidence="11" id="KW-0862">Zinc</keyword>
<sequence>MLCPWHFVFKSHGVKSRNPKEKDGNNNVEKNKKIHGSEKDDAKVQDPSKKQMERPPTVTPAKPSEGGENLSPNGIKVSNQIPGCPRHVNVRNLENGSSFLDTLHLTAKEVMNCRNTACQGSLMTPKGMTRGTRDGPVPLEELLPQAIDFINQYYSSFKESKNKDYLARLEAVTKEIETTGTYQLTKEELSFAAKQAWRNAPRCIGRIQWSNLQVFDARDCKTAKEMFEHLCNHIRYSTNNGNIRSTITVFPQRTDGRHDFRVWNAQLIRYAGYTLPDGSVLGDPATLEFTQLCIELGWKPKYGRFDVLPLVLQANGQDPEIFEIPPEIVLQVPMEHPKYEWFKELGLQWYGLPAVANMLLEVGGLEFTACPFNGWYMGTEIGVRDFCDAQRYNILKEVGSRMGLETNNLSSLWKDRAVVEVNVAVLHSFQKQNVTIMDHHSAAESFMKYMQSEFRARGGCPADWVWIVPPMSGSITPVFHQEMMNYVLTPFYYYQLDAWKTHVWHDETRRPKKKEIKFSILAKAVLFASSLMRGAMATRAKVTVIFATETGKSETLANNLCSLFSCAFSTQILCMNEYNISDLEKETLLLVVTSTFGNGDSPGNGKTFRDSLLGLKLLKNKIRYAVFGLGSSMYPEFCAFAHTIDQKLAQLGASQLTPMGEGDSLSGQEEAFRSWAVNAFKTACDIFNIRGRDSIQLPKIYTSEEGWDPASYRLVHDSQPMDLVKALASIHGKDVIPMKLKFRQNLQSSKSSRVTILVKLHCETDQEVRYLPGEHVGIFPGNQAELVQGIIARVKDAPPADQIIRLETCTDGGYWTSHRKIPACTLPQALTYLLDITSPPSQQLLRKFSQLVTEEGDKKRLKVLCQSTEEYNKWKLSNRPNMLEVLQEFPSAEVSTAFLLAQLPLLKPRYYSVSSSCDMTAREIHLTVAVVNYRTRDGEGPLHHGVCSTWLNTIELNETVPCFTRSVNEFHLPEERAKPCILIGAGTGIAPFRSFWLQRLYDLEHRGLKGGDMILLFGCRHPDMDHIYREETEEMKRKGVLTDIYTAYSRLPGQEKVYVQDILQRQLQARVAEALQGQQGHLFVCGDVCMARDVAAALRALLARALRLSPQQAEEFLQQLKSQKRYHEDIFGAVFPQEVKKTSQPTS</sequence>
<dbReference type="FunFam" id="1.20.990.10:FF:000006">
    <property type="entry name" value="Nitric oxide synthase"/>
    <property type="match status" value="1"/>
</dbReference>
<dbReference type="InterPro" id="IPR004030">
    <property type="entry name" value="NOS_N"/>
</dbReference>
<evidence type="ECO:0000256" key="2">
    <source>
        <dbReference type="ARBA" id="ARBA00001970"/>
    </source>
</evidence>
<evidence type="ECO:0000256" key="10">
    <source>
        <dbReference type="ARBA" id="ARBA00022827"/>
    </source>
</evidence>
<dbReference type="Pfam" id="PF02898">
    <property type="entry name" value="NO_synthase"/>
    <property type="match status" value="1"/>
</dbReference>
<dbReference type="InterPro" id="IPR017938">
    <property type="entry name" value="Riboflavin_synthase-like_b-brl"/>
</dbReference>
<dbReference type="InterPro" id="IPR001709">
    <property type="entry name" value="Flavoprot_Pyr_Nucl_cyt_Rdtase"/>
</dbReference>
<dbReference type="SUPFAM" id="SSF56512">
    <property type="entry name" value="Nitric oxide (NO) synthase oxygenase domain"/>
    <property type="match status" value="1"/>
</dbReference>
<comment type="caution">
    <text evidence="22">The sequence shown here is derived from an EMBL/GenBank/DDBJ whole genome shotgun (WGS) entry which is preliminary data.</text>
</comment>
<evidence type="ECO:0000256" key="4">
    <source>
        <dbReference type="ARBA" id="ARBA00006267"/>
    </source>
</evidence>
<dbReference type="Gene3D" id="3.90.1230.10">
    <property type="entry name" value="Nitric Oxide Synthase, Chain A, domain 3"/>
    <property type="match status" value="1"/>
</dbReference>
<dbReference type="InterPro" id="IPR001094">
    <property type="entry name" value="Flavdoxin-like"/>
</dbReference>
<dbReference type="InterPro" id="IPR044940">
    <property type="entry name" value="NOS_dom_2"/>
</dbReference>
<dbReference type="InterPro" id="IPR050607">
    <property type="entry name" value="NOS"/>
</dbReference>
<evidence type="ECO:0000256" key="17">
    <source>
        <dbReference type="PIRNR" id="PIRNR000333"/>
    </source>
</evidence>
<dbReference type="GO" id="GO:0046872">
    <property type="term" value="F:metal ion binding"/>
    <property type="evidence" value="ECO:0007669"/>
    <property type="project" value="UniProtKB-KW"/>
</dbReference>
<evidence type="ECO:0000256" key="18">
    <source>
        <dbReference type="PIRSR" id="PIRSR000333-1"/>
    </source>
</evidence>
<dbReference type="FunFam" id="3.40.50.360:FF:000039">
    <property type="entry name" value="Nitric oxide synthase"/>
    <property type="match status" value="1"/>
</dbReference>
<evidence type="ECO:0000259" key="21">
    <source>
        <dbReference type="PROSITE" id="PS51384"/>
    </source>
</evidence>
<dbReference type="InterPro" id="IPR044943">
    <property type="entry name" value="NOS_dom_1"/>
</dbReference>
<keyword evidence="23" id="KW-1185">Reference proteome</keyword>
<dbReference type="Gene3D" id="1.20.990.10">
    <property type="entry name" value="NADPH-cytochrome p450 Reductase, Chain A, domain 3"/>
    <property type="match status" value="1"/>
</dbReference>
<feature type="domain" description="Flavodoxin-like" evidence="20">
    <location>
        <begin position="542"/>
        <end position="680"/>
    </location>
</feature>
<evidence type="ECO:0000256" key="16">
    <source>
        <dbReference type="ARBA" id="ARBA00047419"/>
    </source>
</evidence>
<name>A0A8K1G9S7_9PASS</name>
<dbReference type="InterPro" id="IPR001433">
    <property type="entry name" value="OxRdtase_FAD/NAD-bd"/>
</dbReference>
<gene>
    <name evidence="22" type="ORF">HGM15179_012975</name>
</gene>
<comment type="cofactor">
    <cofactor evidence="17">
        <name>FMN</name>
        <dbReference type="ChEBI" id="CHEBI:58210"/>
    </cofactor>
    <text evidence="17">Binds 1 FMN.</text>
</comment>
<dbReference type="OrthoDB" id="1688044at2759"/>
<keyword evidence="14 17" id="KW-0560">Oxidoreductase</keyword>
<keyword evidence="13 17" id="KW-0112">Calmodulin-binding</keyword>
<dbReference type="GO" id="GO:0004517">
    <property type="term" value="F:nitric-oxide synthase activity"/>
    <property type="evidence" value="ECO:0007669"/>
    <property type="project" value="UniProtKB-EC"/>
</dbReference>
<protein>
    <recommendedName>
        <fullName evidence="17">Nitric oxide synthase</fullName>
        <ecNumber evidence="17">1.14.13.39</ecNumber>
    </recommendedName>
</protein>
<evidence type="ECO:0000256" key="9">
    <source>
        <dbReference type="ARBA" id="ARBA00022723"/>
    </source>
</evidence>
<dbReference type="Gene3D" id="6.10.250.410">
    <property type="match status" value="1"/>
</dbReference>
<dbReference type="PROSITE" id="PS60001">
    <property type="entry name" value="NOS"/>
    <property type="match status" value="1"/>
</dbReference>
<evidence type="ECO:0000256" key="19">
    <source>
        <dbReference type="SAM" id="MobiDB-lite"/>
    </source>
</evidence>
<dbReference type="InterPro" id="IPR029039">
    <property type="entry name" value="Flavoprotein-like_sf"/>
</dbReference>
<keyword evidence="15 17" id="KW-0408">Iron</keyword>
<dbReference type="GO" id="GO:0005516">
    <property type="term" value="F:calmodulin binding"/>
    <property type="evidence" value="ECO:0007669"/>
    <property type="project" value="UniProtKB-KW"/>
</dbReference>
<feature type="region of interest" description="Disordered" evidence="19">
    <location>
        <begin position="12"/>
        <end position="82"/>
    </location>
</feature>
<dbReference type="AlphaFoldDB" id="A0A8K1G9S7"/>
<keyword evidence="7" id="KW-0285">Flavoprotein</keyword>
<comment type="function">
    <text evidence="17">Produces nitric oxide (NO) which is a messenger molecule with diverse functions.</text>
</comment>
<dbReference type="Gene3D" id="2.40.30.10">
    <property type="entry name" value="Translation factors"/>
    <property type="match status" value="1"/>
</dbReference>
<dbReference type="SUPFAM" id="SSF52218">
    <property type="entry name" value="Flavoproteins"/>
    <property type="match status" value="1"/>
</dbReference>
<keyword evidence="9 17" id="KW-0479">Metal-binding</keyword>
<accession>A0A8K1G9S7</accession>
<evidence type="ECO:0000256" key="5">
    <source>
        <dbReference type="ARBA" id="ARBA00022490"/>
    </source>
</evidence>
<dbReference type="EMBL" id="SWJQ01000459">
    <property type="protein sequence ID" value="TRZ14126.1"/>
    <property type="molecule type" value="Genomic_DNA"/>
</dbReference>
<dbReference type="PANTHER" id="PTHR43410">
    <property type="entry name" value="NITRIC OXIDE SYNTHASE OXYGENASE"/>
    <property type="match status" value="1"/>
</dbReference>
<dbReference type="InterPro" id="IPR003097">
    <property type="entry name" value="CysJ-like_FAD-binding"/>
</dbReference>
<evidence type="ECO:0000313" key="23">
    <source>
        <dbReference type="Proteomes" id="UP000796761"/>
    </source>
</evidence>
<dbReference type="InterPro" id="IPR017927">
    <property type="entry name" value="FAD-bd_FR_type"/>
</dbReference>
<comment type="subcellular location">
    <subcellularLocation>
        <location evidence="3">Cytoplasm</location>
        <location evidence="3">Cytosol</location>
    </subcellularLocation>
</comment>
<feature type="compositionally biased region" description="Polar residues" evidence="19">
    <location>
        <begin position="70"/>
        <end position="81"/>
    </location>
</feature>
<dbReference type="Pfam" id="PF00258">
    <property type="entry name" value="Flavodoxin_1"/>
    <property type="match status" value="1"/>
</dbReference>
<dbReference type="GO" id="GO:0050660">
    <property type="term" value="F:flavin adenine dinucleotide binding"/>
    <property type="evidence" value="ECO:0007669"/>
    <property type="project" value="InterPro"/>
</dbReference>
<evidence type="ECO:0000256" key="7">
    <source>
        <dbReference type="ARBA" id="ARBA00022630"/>
    </source>
</evidence>
<evidence type="ECO:0000256" key="14">
    <source>
        <dbReference type="ARBA" id="ARBA00023002"/>
    </source>
</evidence>
<dbReference type="InterPro" id="IPR012144">
    <property type="entry name" value="NOS_euk"/>
</dbReference>
<feature type="binding site" description="axial binding residue" evidence="18">
    <location>
        <position position="203"/>
    </location>
    <ligand>
        <name>heme b</name>
        <dbReference type="ChEBI" id="CHEBI:60344"/>
    </ligand>
    <ligandPart>
        <name>Fe</name>
        <dbReference type="ChEBI" id="CHEBI:18248"/>
    </ligandPart>
</feature>
<evidence type="ECO:0000256" key="1">
    <source>
        <dbReference type="ARBA" id="ARBA00001950"/>
    </source>
</evidence>
<comment type="cofactor">
    <cofactor evidence="17">
        <name>FAD</name>
        <dbReference type="ChEBI" id="CHEBI:57692"/>
    </cofactor>
    <text evidence="17">Binds 1 FAD.</text>
</comment>
<keyword evidence="10 17" id="KW-0274">FAD</keyword>
<comment type="cofactor">
    <cofactor evidence="1">
        <name>(6R)-L-erythro-5,6,7,8-tetrahydrobiopterin</name>
        <dbReference type="ChEBI" id="CHEBI:59560"/>
    </cofactor>
</comment>
<dbReference type="PROSITE" id="PS51384">
    <property type="entry name" value="FAD_FR"/>
    <property type="match status" value="1"/>
</dbReference>
<reference evidence="22" key="1">
    <citation type="submission" date="2019-04" db="EMBL/GenBank/DDBJ databases">
        <title>Genome assembly of Zosterops borbonicus 15179.</title>
        <authorList>
            <person name="Leroy T."/>
            <person name="Anselmetti Y."/>
            <person name="Tilak M.-K."/>
            <person name="Nabholz B."/>
        </authorList>
    </citation>
    <scope>NUCLEOTIDE SEQUENCE</scope>
    <source>
        <strain evidence="22">HGM_15179</strain>
        <tissue evidence="22">Muscle</tissue>
    </source>
</reference>
<dbReference type="Gene3D" id="3.90.440.10">
    <property type="entry name" value="Nitric Oxide Synthase,Heme Domain,Chain A domain 2"/>
    <property type="match status" value="1"/>
</dbReference>
<comment type="cofactor">
    <cofactor evidence="2 17">
        <name>heme b</name>
        <dbReference type="ChEBI" id="CHEBI:60344"/>
    </cofactor>
</comment>
<dbReference type="Gene3D" id="3.40.50.360">
    <property type="match status" value="2"/>
</dbReference>
<keyword evidence="6 17" id="KW-0349">Heme</keyword>
<evidence type="ECO:0000256" key="13">
    <source>
        <dbReference type="ARBA" id="ARBA00022860"/>
    </source>
</evidence>
<keyword evidence="5" id="KW-0963">Cytoplasm</keyword>
<evidence type="ECO:0000256" key="6">
    <source>
        <dbReference type="ARBA" id="ARBA00022617"/>
    </source>
</evidence>
<dbReference type="PROSITE" id="PS50902">
    <property type="entry name" value="FLAVODOXIN_LIKE"/>
    <property type="match status" value="1"/>
</dbReference>
<dbReference type="PANTHER" id="PTHR43410:SF4">
    <property type="entry name" value="NITRIC OXIDE SYNTHASE"/>
    <property type="match status" value="1"/>
</dbReference>